<dbReference type="RefSeq" id="WP_267531926.1">
    <property type="nucleotide sequence ID" value="NZ_JAPNKA010000001.1"/>
</dbReference>
<gene>
    <name evidence="2" type="ORF">OV287_00275</name>
</gene>
<accession>A0ABT3ZU17</accession>
<feature type="signal peptide" evidence="1">
    <location>
        <begin position="1"/>
        <end position="23"/>
    </location>
</feature>
<reference evidence="2 3" key="1">
    <citation type="submission" date="2022-11" db="EMBL/GenBank/DDBJ databases">
        <title>Minimal conservation of predation-associated metabolite biosynthetic gene clusters underscores biosynthetic potential of Myxococcota including descriptions for ten novel species: Archangium lansinium sp. nov., Myxococcus landrumus sp. nov., Nannocystis bai.</title>
        <authorList>
            <person name="Ahearne A."/>
            <person name="Stevens C."/>
            <person name="Phillips K."/>
        </authorList>
    </citation>
    <scope>NUCLEOTIDE SEQUENCE [LARGE SCALE GENOMIC DNA]</scope>
    <source>
        <strain evidence="2 3">MIWBW</strain>
    </source>
</reference>
<sequence length="312" mass="33338">MSVLSSAALVRLVLLAVPLGASASPPPPDCEAGTRHFEVTADTPGKAHEVCIHPGLTTSFLFDTKLGRVELARREWFRVLADETGLTLVPTVALGDGERVPLTVSFQGGDAPAGVTFTLVVHPSEAARLVEVTRQPRTLASSREGEQQARAEARQCREEKARLESACAGRTGLLGLLAQELLGEGGIADKNITKSVTSRSGNTLQSIEASSYRTDTAHLEGGQRVVRLVVKQELWNHGSTPWTPAGAVLVSPKGVEWKALDMWTREPIPPGKSQVVGVEVEMTEEAARGTFTLKLWSQDGSAGELFDGVTFP</sequence>
<dbReference type="Pfam" id="PF09544">
    <property type="entry name" value="DUF2381"/>
    <property type="match status" value="1"/>
</dbReference>
<organism evidence="2 3">
    <name type="scientific">Archangium lansingense</name>
    <dbReference type="NCBI Taxonomy" id="2995310"/>
    <lineage>
        <taxon>Bacteria</taxon>
        <taxon>Pseudomonadati</taxon>
        <taxon>Myxococcota</taxon>
        <taxon>Myxococcia</taxon>
        <taxon>Myxococcales</taxon>
        <taxon>Cystobacterineae</taxon>
        <taxon>Archangiaceae</taxon>
        <taxon>Archangium</taxon>
    </lineage>
</organism>
<dbReference type="Proteomes" id="UP001207654">
    <property type="component" value="Unassembled WGS sequence"/>
</dbReference>
<dbReference type="NCBIfam" id="TIGR02268">
    <property type="entry name" value="Myxococcus xanthus paralogous family TIGR02268"/>
    <property type="match status" value="1"/>
</dbReference>
<feature type="chain" id="PRO_5045092703" evidence="1">
    <location>
        <begin position="24"/>
        <end position="312"/>
    </location>
</feature>
<evidence type="ECO:0000313" key="2">
    <source>
        <dbReference type="EMBL" id="MCY1072903.1"/>
    </source>
</evidence>
<name>A0ABT3ZU17_9BACT</name>
<comment type="caution">
    <text evidence="2">The sequence shown here is derived from an EMBL/GenBank/DDBJ whole genome shotgun (WGS) entry which is preliminary data.</text>
</comment>
<protein>
    <submittedName>
        <fullName evidence="2">DUF2381 family protein</fullName>
    </submittedName>
</protein>
<evidence type="ECO:0000313" key="3">
    <source>
        <dbReference type="Proteomes" id="UP001207654"/>
    </source>
</evidence>
<evidence type="ECO:0000256" key="1">
    <source>
        <dbReference type="SAM" id="SignalP"/>
    </source>
</evidence>
<dbReference type="EMBL" id="JAPNKA010000001">
    <property type="protein sequence ID" value="MCY1072903.1"/>
    <property type="molecule type" value="Genomic_DNA"/>
</dbReference>
<keyword evidence="1" id="KW-0732">Signal</keyword>
<keyword evidence="3" id="KW-1185">Reference proteome</keyword>
<dbReference type="InterPro" id="IPR011754">
    <property type="entry name" value="Mxa_paralog_2268"/>
</dbReference>
<proteinExistence type="predicted"/>